<dbReference type="InterPro" id="IPR020855">
    <property type="entry name" value="Ureohydrolase_Mn_BS"/>
</dbReference>
<evidence type="ECO:0000313" key="6">
    <source>
        <dbReference type="Proteomes" id="UP001596422"/>
    </source>
</evidence>
<dbReference type="Pfam" id="PF00491">
    <property type="entry name" value="Arginase"/>
    <property type="match status" value="1"/>
</dbReference>
<dbReference type="PANTHER" id="PTHR11358">
    <property type="entry name" value="ARGINASE/AGMATINASE"/>
    <property type="match status" value="1"/>
</dbReference>
<dbReference type="PANTHER" id="PTHR11358:SF26">
    <property type="entry name" value="GUANIDINO ACID HYDROLASE, MITOCHONDRIAL"/>
    <property type="match status" value="1"/>
</dbReference>
<dbReference type="GO" id="GO:0008783">
    <property type="term" value="F:agmatinase activity"/>
    <property type="evidence" value="ECO:0007669"/>
    <property type="project" value="UniProtKB-EC"/>
</dbReference>
<keyword evidence="6" id="KW-1185">Reference proteome</keyword>
<evidence type="ECO:0000256" key="4">
    <source>
        <dbReference type="RuleBase" id="RU003684"/>
    </source>
</evidence>
<proteinExistence type="inferred from homology"/>
<name>A0ABW1ZVR0_9GAMM</name>
<dbReference type="Proteomes" id="UP001596422">
    <property type="component" value="Unassembled WGS sequence"/>
</dbReference>
<reference evidence="6" key="1">
    <citation type="journal article" date="2019" name="Int. J. Syst. Evol. Microbiol.">
        <title>The Global Catalogue of Microorganisms (GCM) 10K type strain sequencing project: providing services to taxonomists for standard genome sequencing and annotation.</title>
        <authorList>
            <consortium name="The Broad Institute Genomics Platform"/>
            <consortium name="The Broad Institute Genome Sequencing Center for Infectious Disease"/>
            <person name="Wu L."/>
            <person name="Ma J."/>
        </authorList>
    </citation>
    <scope>NUCLEOTIDE SEQUENCE [LARGE SCALE GENOMIC DNA]</scope>
    <source>
        <strain evidence="6">NBRC 111756</strain>
    </source>
</reference>
<dbReference type="PROSITE" id="PS01053">
    <property type="entry name" value="ARGINASE_1"/>
    <property type="match status" value="1"/>
</dbReference>
<dbReference type="RefSeq" id="WP_379907843.1">
    <property type="nucleotide sequence ID" value="NZ_JBHSWE010000001.1"/>
</dbReference>
<evidence type="ECO:0000313" key="5">
    <source>
        <dbReference type="EMBL" id="MFC6669270.1"/>
    </source>
</evidence>
<dbReference type="InterPro" id="IPR005925">
    <property type="entry name" value="Agmatinase-rel"/>
</dbReference>
<dbReference type="PROSITE" id="PS51409">
    <property type="entry name" value="ARGINASE_2"/>
    <property type="match status" value="1"/>
</dbReference>
<dbReference type="NCBIfam" id="NF002564">
    <property type="entry name" value="PRK02190.1"/>
    <property type="match status" value="1"/>
</dbReference>
<sequence length="324" mass="35128">MSDANSSNGTQINEAHSAIYATQTSTFMQFPAYHPQSASDAGVVVTGIPFDLACSGRSGTRLGPNAIRQASANLVWEGIRWPWEFALDDHLKVADAGDLAFRYGEPQTLVDNLETHAGRLLEAGKRMLSLGGDHFVSLPLLRAYARRHGPLALIHFDAHTDTYSGGTKYDHGTIFHHAVQEGLVDRDHSIQIGIRTTYDRQNHPFEVLDAAWVNDHGPAAVLERIRRRVGDCKSYVSFDIDGLDPTYAPGTGTPVSGGLTIDCALKVIRGLVGLELVGMDLVEVNPAYDHADITALAGATLALEFLYVLAANKRRTSLIKSAGR</sequence>
<comment type="similarity">
    <text evidence="1">Belongs to the arginase family. Agmatinase subfamily.</text>
</comment>
<dbReference type="SUPFAM" id="SSF52768">
    <property type="entry name" value="Arginase/deacetylase"/>
    <property type="match status" value="1"/>
</dbReference>
<evidence type="ECO:0000256" key="2">
    <source>
        <dbReference type="ARBA" id="ARBA00022723"/>
    </source>
</evidence>
<dbReference type="EC" id="3.5.3.11" evidence="5"/>
<protein>
    <submittedName>
        <fullName evidence="5">Agmatinase</fullName>
        <ecNumber evidence="5">3.5.3.11</ecNumber>
    </submittedName>
</protein>
<accession>A0ABW1ZVR0</accession>
<dbReference type="Gene3D" id="3.40.800.10">
    <property type="entry name" value="Ureohydrolase domain"/>
    <property type="match status" value="1"/>
</dbReference>
<keyword evidence="2" id="KW-0479">Metal-binding</keyword>
<keyword evidence="3 4" id="KW-0378">Hydrolase</keyword>
<dbReference type="EMBL" id="JBHSWE010000001">
    <property type="protein sequence ID" value="MFC6669270.1"/>
    <property type="molecule type" value="Genomic_DNA"/>
</dbReference>
<evidence type="ECO:0000256" key="1">
    <source>
        <dbReference type="ARBA" id="ARBA00009227"/>
    </source>
</evidence>
<dbReference type="CDD" id="cd11592">
    <property type="entry name" value="Agmatinase_PAH"/>
    <property type="match status" value="1"/>
</dbReference>
<organism evidence="5 6">
    <name type="scientific">Marinobacterium aestuariivivens</name>
    <dbReference type="NCBI Taxonomy" id="1698799"/>
    <lineage>
        <taxon>Bacteria</taxon>
        <taxon>Pseudomonadati</taxon>
        <taxon>Pseudomonadota</taxon>
        <taxon>Gammaproteobacteria</taxon>
        <taxon>Oceanospirillales</taxon>
        <taxon>Oceanospirillaceae</taxon>
        <taxon>Marinobacterium</taxon>
    </lineage>
</organism>
<gene>
    <name evidence="5" type="primary">speB</name>
    <name evidence="5" type="ORF">ACFQDL_03515</name>
</gene>
<dbReference type="InterPro" id="IPR006035">
    <property type="entry name" value="Ureohydrolase"/>
</dbReference>
<dbReference type="PIRSF" id="PIRSF036979">
    <property type="entry name" value="Arginase"/>
    <property type="match status" value="1"/>
</dbReference>
<dbReference type="InterPro" id="IPR023696">
    <property type="entry name" value="Ureohydrolase_dom_sf"/>
</dbReference>
<comment type="caution">
    <text evidence="5">The sequence shown here is derived from an EMBL/GenBank/DDBJ whole genome shotgun (WGS) entry which is preliminary data.</text>
</comment>
<evidence type="ECO:0000256" key="3">
    <source>
        <dbReference type="ARBA" id="ARBA00022801"/>
    </source>
</evidence>
<dbReference type="NCBIfam" id="TIGR01230">
    <property type="entry name" value="agmatinase"/>
    <property type="match status" value="1"/>
</dbReference>